<reference evidence="2" key="1">
    <citation type="submission" date="2021-02" db="EMBL/GenBank/DDBJ databases">
        <authorList>
            <person name="Nowell W R."/>
        </authorList>
    </citation>
    <scope>NUCLEOTIDE SEQUENCE</scope>
</reference>
<feature type="transmembrane region" description="Helical" evidence="1">
    <location>
        <begin position="53"/>
        <end position="73"/>
    </location>
</feature>
<evidence type="ECO:0000313" key="2">
    <source>
        <dbReference type="EMBL" id="CAF4330955.1"/>
    </source>
</evidence>
<dbReference type="Proteomes" id="UP000676336">
    <property type="component" value="Unassembled WGS sequence"/>
</dbReference>
<evidence type="ECO:0000256" key="1">
    <source>
        <dbReference type="SAM" id="Phobius"/>
    </source>
</evidence>
<keyword evidence="1" id="KW-1133">Transmembrane helix</keyword>
<protein>
    <submittedName>
        <fullName evidence="2">Uncharacterized protein</fullName>
    </submittedName>
</protein>
<dbReference type="EMBL" id="CAJOBI010042510">
    <property type="protein sequence ID" value="CAF4330955.1"/>
    <property type="molecule type" value="Genomic_DNA"/>
</dbReference>
<keyword evidence="1" id="KW-0472">Membrane</keyword>
<proteinExistence type="predicted"/>
<organism evidence="2 3">
    <name type="scientific">Rotaria magnacalcarata</name>
    <dbReference type="NCBI Taxonomy" id="392030"/>
    <lineage>
        <taxon>Eukaryota</taxon>
        <taxon>Metazoa</taxon>
        <taxon>Spiralia</taxon>
        <taxon>Gnathifera</taxon>
        <taxon>Rotifera</taxon>
        <taxon>Eurotatoria</taxon>
        <taxon>Bdelloidea</taxon>
        <taxon>Philodinida</taxon>
        <taxon>Philodinidae</taxon>
        <taxon>Rotaria</taxon>
    </lineage>
</organism>
<keyword evidence="1" id="KW-0812">Transmembrane</keyword>
<comment type="caution">
    <text evidence="2">The sequence shown here is derived from an EMBL/GenBank/DDBJ whole genome shotgun (WGS) entry which is preliminary data.</text>
</comment>
<name>A0A8S2U8S1_9BILA</name>
<evidence type="ECO:0000313" key="3">
    <source>
        <dbReference type="Proteomes" id="UP000676336"/>
    </source>
</evidence>
<gene>
    <name evidence="2" type="ORF">SMN809_LOCUS27369</name>
</gene>
<feature type="non-terminal residue" evidence="2">
    <location>
        <position position="1"/>
    </location>
</feature>
<accession>A0A8S2U8S1</accession>
<dbReference type="AlphaFoldDB" id="A0A8S2U8S1"/>
<sequence>SWLYYSNEMALINQWEDVTSLDCNQVGNGTCYHTGNDIIDYYGFKKAHYYRNLGLLFALFIGFRLLGIGILLLRAKFQRRSG</sequence>